<accession>A0A0F9TC92</accession>
<dbReference type="AlphaFoldDB" id="A0A0F9TC92"/>
<proteinExistence type="predicted"/>
<organism evidence="1">
    <name type="scientific">marine sediment metagenome</name>
    <dbReference type="NCBI Taxonomy" id="412755"/>
    <lineage>
        <taxon>unclassified sequences</taxon>
        <taxon>metagenomes</taxon>
        <taxon>ecological metagenomes</taxon>
    </lineage>
</organism>
<gene>
    <name evidence="1" type="ORF">LCGC14_0671260</name>
</gene>
<comment type="caution">
    <text evidence="1">The sequence shown here is derived from an EMBL/GenBank/DDBJ whole genome shotgun (WGS) entry which is preliminary data.</text>
</comment>
<dbReference type="EMBL" id="LAZR01001321">
    <property type="protein sequence ID" value="KKN46621.1"/>
    <property type="molecule type" value="Genomic_DNA"/>
</dbReference>
<protein>
    <submittedName>
        <fullName evidence="1">Uncharacterized protein</fullName>
    </submittedName>
</protein>
<evidence type="ECO:0000313" key="1">
    <source>
        <dbReference type="EMBL" id="KKN46621.1"/>
    </source>
</evidence>
<reference evidence="1" key="1">
    <citation type="journal article" date="2015" name="Nature">
        <title>Complex archaea that bridge the gap between prokaryotes and eukaryotes.</title>
        <authorList>
            <person name="Spang A."/>
            <person name="Saw J.H."/>
            <person name="Jorgensen S.L."/>
            <person name="Zaremba-Niedzwiedzka K."/>
            <person name="Martijn J."/>
            <person name="Lind A.E."/>
            <person name="van Eijk R."/>
            <person name="Schleper C."/>
            <person name="Guy L."/>
            <person name="Ettema T.J."/>
        </authorList>
    </citation>
    <scope>NUCLEOTIDE SEQUENCE</scope>
</reference>
<sequence>MIKTIEKAASEGKLTTVKCRDKVTDEEVEILCLEIPGGLQPIGRLYHDTDYAMADVTSPGGYSDNRILH</sequence>
<name>A0A0F9TC92_9ZZZZ</name>